<dbReference type="GO" id="GO:0003677">
    <property type="term" value="F:DNA binding"/>
    <property type="evidence" value="ECO:0007669"/>
    <property type="project" value="UniProtKB-KW"/>
</dbReference>
<dbReference type="PANTHER" id="PTHR46481:SF10">
    <property type="entry name" value="ZINC FINGER BED DOMAIN-CONTAINING PROTEIN 39"/>
    <property type="match status" value="1"/>
</dbReference>
<dbReference type="GO" id="GO:0005634">
    <property type="term" value="C:nucleus"/>
    <property type="evidence" value="ECO:0007669"/>
    <property type="project" value="UniProtKB-SubCell"/>
</dbReference>
<keyword evidence="6" id="KW-0805">Transcription regulation</keyword>
<dbReference type="AlphaFoldDB" id="A0AAV2RH16"/>
<sequence>MLPGLSTNRRDGPSVRRVSAVVIFNVIVVDLVLCGWRTAMSWDNDCEMADSVGLSDDPDYVPSSEKDENCEPLYPDSPLVSRRQCVKARQKHRDGQGNVICDATRILIQGNKKEIKYPAIKSRDKTSFVWSFFKKLLTVDGVEVKDRVVCNICGDDFKYQTSTSGMAYHVKSKHRWELKNHKLAAPGQTARQSIKGKSLMTKHTRTQPKLSKKSATWKTYRLLARFVITSYSPISVVENPQLQEFVDAISETKYYLPTSQYIKNNVMLPMAEETENVIKAMLFKVEAFGISITADGWQSGPGDSYENVTVHWVDDSYELKMCFLGAIPIHKRHTAEDICEMIEGKDGILAKWGLMGKPRVYVTDNECNLKKGWIDLSGKEWLECFAHTLHLTVVAGFSVDRISKVISVAKSLVEFIHTSSVARNLLKMYERQLGLKELTVIMHCITRWNSVLHMIERLCMIQNAVVLTLTDCKRQDLMPSIDDWKLMGEMVDVLKLFDTTTELISGEKYPTIVYIKPLIGKITTHLTKVEFNESASITQMKSKMLKDLETRYTDARIKEMLIIGAILDPRNKNYFMTSTNKNILIKKAIHVIQSKNANDNVNTQAEVIHCAEGQQYELLSRFSDLSGLPEPSTSSTTSTLTSTDLMVSLFEDPDSVNPSRESLEEEIEYEVKAYLKYKVNGVKDKLFNVLKWWKDNSVMFPNLSILVKQYLCVPATSTSSERCFTKSRNRLLPENVEMLTFLQNNFKYIPPETTVKDIDNESEGEVSV</sequence>
<dbReference type="PROSITE" id="PS50808">
    <property type="entry name" value="ZF_BED"/>
    <property type="match status" value="1"/>
</dbReference>
<accession>A0AAV2RH16</accession>
<evidence type="ECO:0000313" key="13">
    <source>
        <dbReference type="Proteomes" id="UP001497623"/>
    </source>
</evidence>
<dbReference type="InterPro" id="IPR025525">
    <property type="entry name" value="hAT-like_transposase_RNase-H"/>
</dbReference>
<dbReference type="Pfam" id="PF05699">
    <property type="entry name" value="Dimer_Tnp_hAT"/>
    <property type="match status" value="1"/>
</dbReference>
<dbReference type="InterPro" id="IPR008906">
    <property type="entry name" value="HATC_C_dom"/>
</dbReference>
<evidence type="ECO:0000256" key="4">
    <source>
        <dbReference type="ARBA" id="ARBA00022771"/>
    </source>
</evidence>
<dbReference type="PANTHER" id="PTHR46481">
    <property type="entry name" value="ZINC FINGER BED DOMAIN-CONTAINING PROTEIN 4"/>
    <property type="match status" value="1"/>
</dbReference>
<dbReference type="GO" id="GO:0009791">
    <property type="term" value="P:post-embryonic development"/>
    <property type="evidence" value="ECO:0007669"/>
    <property type="project" value="UniProtKB-ARBA"/>
</dbReference>
<evidence type="ECO:0000256" key="9">
    <source>
        <dbReference type="ARBA" id="ARBA00023242"/>
    </source>
</evidence>
<dbReference type="SMART" id="SM00614">
    <property type="entry name" value="ZnF_BED"/>
    <property type="match status" value="1"/>
</dbReference>
<evidence type="ECO:0000256" key="2">
    <source>
        <dbReference type="ARBA" id="ARBA00011738"/>
    </source>
</evidence>
<protein>
    <recommendedName>
        <fullName evidence="11">BED-type domain-containing protein</fullName>
    </recommendedName>
</protein>
<feature type="non-terminal residue" evidence="12">
    <location>
        <position position="768"/>
    </location>
</feature>
<evidence type="ECO:0000259" key="11">
    <source>
        <dbReference type="PROSITE" id="PS50808"/>
    </source>
</evidence>
<evidence type="ECO:0000256" key="3">
    <source>
        <dbReference type="ARBA" id="ARBA00022723"/>
    </source>
</evidence>
<dbReference type="InterPro" id="IPR052035">
    <property type="entry name" value="ZnF_BED_domain_contain"/>
</dbReference>
<dbReference type="InterPro" id="IPR012337">
    <property type="entry name" value="RNaseH-like_sf"/>
</dbReference>
<dbReference type="SUPFAM" id="SSF53098">
    <property type="entry name" value="Ribonuclease H-like"/>
    <property type="match status" value="1"/>
</dbReference>
<dbReference type="GO" id="GO:0008270">
    <property type="term" value="F:zinc ion binding"/>
    <property type="evidence" value="ECO:0007669"/>
    <property type="project" value="UniProtKB-KW"/>
</dbReference>
<dbReference type="Pfam" id="PF14372">
    <property type="entry name" value="hAT-like_RNase-H"/>
    <property type="match status" value="1"/>
</dbReference>
<comment type="caution">
    <text evidence="12">The sequence shown here is derived from an EMBL/GenBank/DDBJ whole genome shotgun (WGS) entry which is preliminary data.</text>
</comment>
<keyword evidence="13" id="KW-1185">Reference proteome</keyword>
<name>A0AAV2RH16_MEGNR</name>
<evidence type="ECO:0000256" key="5">
    <source>
        <dbReference type="ARBA" id="ARBA00022833"/>
    </source>
</evidence>
<dbReference type="InterPro" id="IPR036236">
    <property type="entry name" value="Znf_C2H2_sf"/>
</dbReference>
<organism evidence="12 13">
    <name type="scientific">Meganyctiphanes norvegica</name>
    <name type="common">Northern krill</name>
    <name type="synonym">Thysanopoda norvegica</name>
    <dbReference type="NCBI Taxonomy" id="48144"/>
    <lineage>
        <taxon>Eukaryota</taxon>
        <taxon>Metazoa</taxon>
        <taxon>Ecdysozoa</taxon>
        <taxon>Arthropoda</taxon>
        <taxon>Crustacea</taxon>
        <taxon>Multicrustacea</taxon>
        <taxon>Malacostraca</taxon>
        <taxon>Eumalacostraca</taxon>
        <taxon>Eucarida</taxon>
        <taxon>Euphausiacea</taxon>
        <taxon>Euphausiidae</taxon>
        <taxon>Meganyctiphanes</taxon>
    </lineage>
</organism>
<comment type="subunit">
    <text evidence="2">Homodimer.</text>
</comment>
<reference evidence="12 13" key="1">
    <citation type="submission" date="2024-05" db="EMBL/GenBank/DDBJ databases">
        <authorList>
            <person name="Wallberg A."/>
        </authorList>
    </citation>
    <scope>NUCLEOTIDE SEQUENCE [LARGE SCALE GENOMIC DNA]</scope>
</reference>
<dbReference type="Proteomes" id="UP001497623">
    <property type="component" value="Unassembled WGS sequence"/>
</dbReference>
<keyword evidence="7" id="KW-0238">DNA-binding</keyword>
<keyword evidence="5" id="KW-0862">Zinc</keyword>
<gene>
    <name evidence="12" type="ORF">MNOR_LOCUS23359</name>
</gene>
<dbReference type="InterPro" id="IPR003656">
    <property type="entry name" value="Znf_BED"/>
</dbReference>
<comment type="subcellular location">
    <subcellularLocation>
        <location evidence="1">Nucleus</location>
    </subcellularLocation>
</comment>
<proteinExistence type="predicted"/>
<keyword evidence="8" id="KW-0804">Transcription</keyword>
<evidence type="ECO:0000256" key="10">
    <source>
        <dbReference type="PROSITE-ProRule" id="PRU00027"/>
    </source>
</evidence>
<evidence type="ECO:0000256" key="8">
    <source>
        <dbReference type="ARBA" id="ARBA00023163"/>
    </source>
</evidence>
<feature type="domain" description="BED-type" evidence="11">
    <location>
        <begin position="124"/>
        <end position="181"/>
    </location>
</feature>
<evidence type="ECO:0000256" key="6">
    <source>
        <dbReference type="ARBA" id="ARBA00023015"/>
    </source>
</evidence>
<keyword evidence="3" id="KW-0479">Metal-binding</keyword>
<keyword evidence="9" id="KW-0539">Nucleus</keyword>
<dbReference type="SUPFAM" id="SSF57667">
    <property type="entry name" value="beta-beta-alpha zinc fingers"/>
    <property type="match status" value="1"/>
</dbReference>
<evidence type="ECO:0000256" key="7">
    <source>
        <dbReference type="ARBA" id="ARBA00023125"/>
    </source>
</evidence>
<evidence type="ECO:0000256" key="1">
    <source>
        <dbReference type="ARBA" id="ARBA00004123"/>
    </source>
</evidence>
<dbReference type="GO" id="GO:0046983">
    <property type="term" value="F:protein dimerization activity"/>
    <property type="evidence" value="ECO:0007669"/>
    <property type="project" value="InterPro"/>
</dbReference>
<dbReference type="EMBL" id="CAXKWB010020503">
    <property type="protein sequence ID" value="CAL4122637.1"/>
    <property type="molecule type" value="Genomic_DNA"/>
</dbReference>
<keyword evidence="4 10" id="KW-0863">Zinc-finger</keyword>
<evidence type="ECO:0000313" key="12">
    <source>
        <dbReference type="EMBL" id="CAL4122637.1"/>
    </source>
</evidence>
<dbReference type="Pfam" id="PF02892">
    <property type="entry name" value="zf-BED"/>
    <property type="match status" value="1"/>
</dbReference>